<feature type="domain" description="ABC1 atypical kinase-like" evidence="5">
    <location>
        <begin position="109"/>
        <end position="337"/>
    </location>
</feature>
<evidence type="ECO:0000313" key="7">
    <source>
        <dbReference type="Proteomes" id="UP000658127"/>
    </source>
</evidence>
<evidence type="ECO:0000313" key="6">
    <source>
        <dbReference type="EMBL" id="GGN67360.1"/>
    </source>
</evidence>
<evidence type="ECO:0000256" key="2">
    <source>
        <dbReference type="ARBA" id="ARBA00022679"/>
    </source>
</evidence>
<dbReference type="InterPro" id="IPR051409">
    <property type="entry name" value="Atypical_kinase_ADCK"/>
</dbReference>
<evidence type="ECO:0000259" key="5">
    <source>
        <dbReference type="Pfam" id="PF03109"/>
    </source>
</evidence>
<comment type="caution">
    <text evidence="6">The sequence shown here is derived from an EMBL/GenBank/DDBJ whole genome shotgun (WGS) entry which is preliminary data.</text>
</comment>
<dbReference type="Proteomes" id="UP000658127">
    <property type="component" value="Unassembled WGS sequence"/>
</dbReference>
<keyword evidence="3" id="KW-0547">Nucleotide-binding</keyword>
<dbReference type="PANTHER" id="PTHR43851:SF3">
    <property type="entry name" value="COENZYME Q8"/>
    <property type="match status" value="1"/>
</dbReference>
<comment type="similarity">
    <text evidence="1">Belongs to the protein kinase superfamily. ADCK protein kinase family.</text>
</comment>
<sequence length="467" mass="51600">MRWTGSTGVDMATSGVPSGRVARGGKLGRLAAEQTVRGVGTRLSMIGRTEEARQVLAERSAMKTAQQIVAVLGSMKGSAMKLGQMLSVLDLDFVPEAHRAQFTRQLAALRDRAPAVEFPTMRRVIEEDLGPLSGIFADFDETAIAAASIGQVHRATLRDGRAVAVKVKYPGVERAVHADIGNLEFLSKMARSVLPSMADTGVLEEIAANLRSELDYLREARTQHRVAQRYRGHPYITVPDAIEQHCSHNVLVTEYVAGQGFSHLQALPAADRDHYGELIYRFYLGTLFTDNEFCGDPHPGNVLLAEDGRLAFVDFGLYNRMDPEHVDFERSCLRAAAEDRPEDLYAAWVGRGIIDPDAGVTVEECLAYVWAACGWHLLDEEVTITPELATSAVLLAVDPRSVEFQGMRQQLLPPEHVFSRRADLFTFATLGQLRVRANWHQLAREWLYGEPPATGIGRAIARWRAGR</sequence>
<dbReference type="InterPro" id="IPR011009">
    <property type="entry name" value="Kinase-like_dom_sf"/>
</dbReference>
<dbReference type="RefSeq" id="WP_373291658.1">
    <property type="nucleotide sequence ID" value="NZ_BMNE01000001.1"/>
</dbReference>
<keyword evidence="4 6" id="KW-0067">ATP-binding</keyword>
<evidence type="ECO:0000256" key="1">
    <source>
        <dbReference type="ARBA" id="ARBA00009670"/>
    </source>
</evidence>
<protein>
    <submittedName>
        <fullName evidence="6">ATP-binding protein</fullName>
    </submittedName>
</protein>
<evidence type="ECO:0000256" key="3">
    <source>
        <dbReference type="ARBA" id="ARBA00022741"/>
    </source>
</evidence>
<name>A0ABQ2K3C4_9NOCA</name>
<dbReference type="Pfam" id="PF03109">
    <property type="entry name" value="ABC1"/>
    <property type="match status" value="1"/>
</dbReference>
<dbReference type="GO" id="GO:0005524">
    <property type="term" value="F:ATP binding"/>
    <property type="evidence" value="ECO:0007669"/>
    <property type="project" value="UniProtKB-KW"/>
</dbReference>
<dbReference type="SUPFAM" id="SSF56112">
    <property type="entry name" value="Protein kinase-like (PK-like)"/>
    <property type="match status" value="1"/>
</dbReference>
<organism evidence="6 7">
    <name type="scientific">Nocardia rhizosphaerihabitans</name>
    <dbReference type="NCBI Taxonomy" id="1691570"/>
    <lineage>
        <taxon>Bacteria</taxon>
        <taxon>Bacillati</taxon>
        <taxon>Actinomycetota</taxon>
        <taxon>Actinomycetes</taxon>
        <taxon>Mycobacteriales</taxon>
        <taxon>Nocardiaceae</taxon>
        <taxon>Nocardia</taxon>
    </lineage>
</organism>
<dbReference type="CDD" id="cd13970">
    <property type="entry name" value="ABC1_ADCK3"/>
    <property type="match status" value="1"/>
</dbReference>
<accession>A0ABQ2K3C4</accession>
<reference evidence="7" key="1">
    <citation type="journal article" date="2019" name="Int. J. Syst. Evol. Microbiol.">
        <title>The Global Catalogue of Microorganisms (GCM) 10K type strain sequencing project: providing services to taxonomists for standard genome sequencing and annotation.</title>
        <authorList>
            <consortium name="The Broad Institute Genomics Platform"/>
            <consortium name="The Broad Institute Genome Sequencing Center for Infectious Disease"/>
            <person name="Wu L."/>
            <person name="Ma J."/>
        </authorList>
    </citation>
    <scope>NUCLEOTIDE SEQUENCE [LARGE SCALE GENOMIC DNA]</scope>
    <source>
        <strain evidence="7">CGMCC 4.7329</strain>
    </source>
</reference>
<dbReference type="InterPro" id="IPR034646">
    <property type="entry name" value="ADCK3_dom"/>
</dbReference>
<proteinExistence type="inferred from homology"/>
<keyword evidence="2" id="KW-0808">Transferase</keyword>
<gene>
    <name evidence="6" type="ORF">GCM10011610_03430</name>
</gene>
<keyword evidence="7" id="KW-1185">Reference proteome</keyword>
<dbReference type="InterPro" id="IPR004147">
    <property type="entry name" value="ABC1_dom"/>
</dbReference>
<evidence type="ECO:0000256" key="4">
    <source>
        <dbReference type="ARBA" id="ARBA00022840"/>
    </source>
</evidence>
<dbReference type="EMBL" id="BMNE01000001">
    <property type="protein sequence ID" value="GGN67360.1"/>
    <property type="molecule type" value="Genomic_DNA"/>
</dbReference>
<dbReference type="PANTHER" id="PTHR43851">
    <property type="match status" value="1"/>
</dbReference>